<evidence type="ECO:0000313" key="4">
    <source>
        <dbReference type="Proteomes" id="UP000249538"/>
    </source>
</evidence>
<accession>A0A2W7QS77</accession>
<name>A0A2W7QS77_9RHOB</name>
<evidence type="ECO:0000313" key="3">
    <source>
        <dbReference type="EMBL" id="PZX50056.1"/>
    </source>
</evidence>
<sequence>MLFPRLTRLLISGATVAGLSLAAAALPLAAQTEPPAKQALEPGVQIAALTEALQIGPVIEVMREEGIDYGATLEAELFPGRGGARWQAVVGLIYDTGAMQKRFDAAFAAQLGEAPEGLPAMIDFFGSERGQRILELELEARRALMDDAAEEAARMRVEDMIAADDPRMATLRDFAEANDLIELNVMGALNSNLAFFRGMAEGSAFDDPMPEEQMLADVWAQEEDVRQETEDWLFPYLALAYGPLPDEDLQAYVDFSKTPEGKRLNAATFAAFDAVFTTLSHDLGRAAARQMQGEDI</sequence>
<dbReference type="AlphaFoldDB" id="A0A2W7QS77"/>
<protein>
    <submittedName>
        <fullName evidence="3">Uncharacterized protein DUF2059</fullName>
    </submittedName>
</protein>
<keyword evidence="1" id="KW-0732">Signal</keyword>
<reference evidence="3 4" key="1">
    <citation type="submission" date="2018-06" db="EMBL/GenBank/DDBJ databases">
        <title>Genomic Encyclopedia of Archaeal and Bacterial Type Strains, Phase II (KMG-II): from individual species to whole genera.</title>
        <authorList>
            <person name="Goeker M."/>
        </authorList>
    </citation>
    <scope>NUCLEOTIDE SEQUENCE [LARGE SCALE GENOMIC DNA]</scope>
    <source>
        <strain evidence="3 4">DSM 18774</strain>
    </source>
</reference>
<feature type="chain" id="PRO_5015855249" evidence="1">
    <location>
        <begin position="26"/>
        <end position="296"/>
    </location>
</feature>
<evidence type="ECO:0000256" key="1">
    <source>
        <dbReference type="SAM" id="SignalP"/>
    </source>
</evidence>
<comment type="caution">
    <text evidence="3">The sequence shown here is derived from an EMBL/GenBank/DDBJ whole genome shotgun (WGS) entry which is preliminary data.</text>
</comment>
<gene>
    <name evidence="3" type="ORF">LX76_03665</name>
</gene>
<dbReference type="EMBL" id="QKZS01000013">
    <property type="protein sequence ID" value="PZX50056.1"/>
    <property type="molecule type" value="Genomic_DNA"/>
</dbReference>
<dbReference type="RefSeq" id="WP_111467496.1">
    <property type="nucleotide sequence ID" value="NZ_QKZS01000013.1"/>
</dbReference>
<feature type="domain" description="DUF2059" evidence="2">
    <location>
        <begin position="98"/>
        <end position="154"/>
    </location>
</feature>
<dbReference type="Proteomes" id="UP000249538">
    <property type="component" value="Unassembled WGS sequence"/>
</dbReference>
<feature type="signal peptide" evidence="1">
    <location>
        <begin position="1"/>
        <end position="25"/>
    </location>
</feature>
<organism evidence="3 4">
    <name type="scientific">Cereibacter changlensis</name>
    <dbReference type="NCBI Taxonomy" id="402884"/>
    <lineage>
        <taxon>Bacteria</taxon>
        <taxon>Pseudomonadati</taxon>
        <taxon>Pseudomonadota</taxon>
        <taxon>Alphaproteobacteria</taxon>
        <taxon>Rhodobacterales</taxon>
        <taxon>Paracoccaceae</taxon>
        <taxon>Cereibacter</taxon>
    </lineage>
</organism>
<dbReference type="Pfam" id="PF09832">
    <property type="entry name" value="DUF2059"/>
    <property type="match status" value="1"/>
</dbReference>
<evidence type="ECO:0000259" key="2">
    <source>
        <dbReference type="Pfam" id="PF09832"/>
    </source>
</evidence>
<proteinExistence type="predicted"/>
<dbReference type="InterPro" id="IPR018637">
    <property type="entry name" value="DUF2059"/>
</dbReference>